<gene>
    <name evidence="1" type="ORF">Asppvi_009841</name>
</gene>
<dbReference type="PANTHER" id="PTHR46082">
    <property type="entry name" value="ATP/GTP-BINDING PROTEIN-RELATED"/>
    <property type="match status" value="1"/>
</dbReference>
<dbReference type="Gene3D" id="3.40.50.1580">
    <property type="entry name" value="Nucleoside phosphorylase domain"/>
    <property type="match status" value="1"/>
</dbReference>
<evidence type="ECO:0000313" key="1">
    <source>
        <dbReference type="EMBL" id="GIJ90876.1"/>
    </source>
</evidence>
<organism evidence="1 2">
    <name type="scientific">Aspergillus pseudoviridinutans</name>
    <dbReference type="NCBI Taxonomy" id="1517512"/>
    <lineage>
        <taxon>Eukaryota</taxon>
        <taxon>Fungi</taxon>
        <taxon>Dikarya</taxon>
        <taxon>Ascomycota</taxon>
        <taxon>Pezizomycotina</taxon>
        <taxon>Eurotiomycetes</taxon>
        <taxon>Eurotiomycetidae</taxon>
        <taxon>Eurotiales</taxon>
        <taxon>Aspergillaceae</taxon>
        <taxon>Aspergillus</taxon>
        <taxon>Aspergillus subgen. Fumigati</taxon>
    </lineage>
</organism>
<proteinExistence type="predicted"/>
<dbReference type="GO" id="GO:0009116">
    <property type="term" value="P:nucleoside metabolic process"/>
    <property type="evidence" value="ECO:0007669"/>
    <property type="project" value="InterPro"/>
</dbReference>
<dbReference type="InterPro" id="IPR053137">
    <property type="entry name" value="NLR-like"/>
</dbReference>
<comment type="caution">
    <text evidence="1">The sequence shown here is derived from an EMBL/GenBank/DDBJ whole genome shotgun (WGS) entry which is preliminary data.</text>
</comment>
<dbReference type="InterPro" id="IPR035994">
    <property type="entry name" value="Nucleoside_phosphorylase_sf"/>
</dbReference>
<dbReference type="AlphaFoldDB" id="A0A9P3BNE6"/>
<sequence length="146" mass="15512">MLFTLPNIRVGLLVGIGPGIPDVDDDPDICLGDIVVGSSSKIGGVIVYDFGKELSDGSFESLSVLNRPPRSLGSALTMLQTQHAMNGNQVMRFVDQILESTPACGTTGTLILAYHLIDSFCLAIIMLVGKLAKDAKHLSKLIESPD</sequence>
<dbReference type="OrthoDB" id="1577640at2759"/>
<dbReference type="GeneID" id="67008451"/>
<dbReference type="GO" id="GO:0003824">
    <property type="term" value="F:catalytic activity"/>
    <property type="evidence" value="ECO:0007669"/>
    <property type="project" value="InterPro"/>
</dbReference>
<evidence type="ECO:0008006" key="3">
    <source>
        <dbReference type="Google" id="ProtNLM"/>
    </source>
</evidence>
<protein>
    <recommendedName>
        <fullName evidence="3">Nucleoside phosphorylase domain-containing protein</fullName>
    </recommendedName>
</protein>
<dbReference type="PANTHER" id="PTHR46082:SF11">
    <property type="entry name" value="AAA+ ATPASE DOMAIN-CONTAINING PROTEIN-RELATED"/>
    <property type="match status" value="1"/>
</dbReference>
<accession>A0A9P3BNE6</accession>
<reference evidence="1 2" key="1">
    <citation type="submission" date="2018-10" db="EMBL/GenBank/DDBJ databases">
        <title>Pan-genome distribution and transcriptional activeness of fungal secondary metabolism genes in Aspergillus section Fumigati.</title>
        <authorList>
            <person name="Takahashi H."/>
            <person name="Umemura M."/>
            <person name="Ninomiya A."/>
            <person name="Kusuya Y."/>
            <person name="Urayama S."/>
            <person name="Shimizu M."/>
            <person name="Watanabe A."/>
            <person name="Kamei K."/>
            <person name="Yaguchi T."/>
            <person name="Hagiwara D."/>
        </authorList>
    </citation>
    <scope>NUCLEOTIDE SEQUENCE [LARGE SCALE GENOMIC DNA]</scope>
    <source>
        <strain evidence="1 2">IFM 55266</strain>
    </source>
</reference>
<evidence type="ECO:0000313" key="2">
    <source>
        <dbReference type="Proteomes" id="UP001043456"/>
    </source>
</evidence>
<name>A0A9P3BNE6_9EURO</name>
<dbReference type="RefSeq" id="XP_043161622.1">
    <property type="nucleotide sequence ID" value="XM_043305687.1"/>
</dbReference>
<dbReference type="EMBL" id="BHVY01000007">
    <property type="protein sequence ID" value="GIJ90876.1"/>
    <property type="molecule type" value="Genomic_DNA"/>
</dbReference>
<keyword evidence="2" id="KW-1185">Reference proteome</keyword>
<dbReference type="Proteomes" id="UP001043456">
    <property type="component" value="Unassembled WGS sequence"/>
</dbReference>